<dbReference type="AlphaFoldDB" id="A0A931IDC6"/>
<sequence>MTETVPCPREVDAVPATVAFVRTIPFVVTAISAAIGAALLASGSKTLQESK</sequence>
<dbReference type="RefSeq" id="WP_196150735.1">
    <property type="nucleotide sequence ID" value="NZ_JADMLG010000007.1"/>
</dbReference>
<accession>A0A931IDC6</accession>
<protein>
    <submittedName>
        <fullName evidence="2">Uncharacterized protein</fullName>
    </submittedName>
</protein>
<organism evidence="2 3">
    <name type="scientific">Nocardia bovistercoris</name>
    <dbReference type="NCBI Taxonomy" id="2785916"/>
    <lineage>
        <taxon>Bacteria</taxon>
        <taxon>Bacillati</taxon>
        <taxon>Actinomycetota</taxon>
        <taxon>Actinomycetes</taxon>
        <taxon>Mycobacteriales</taxon>
        <taxon>Nocardiaceae</taxon>
        <taxon>Nocardia</taxon>
    </lineage>
</organism>
<feature type="transmembrane region" description="Helical" evidence="1">
    <location>
        <begin position="20"/>
        <end position="41"/>
    </location>
</feature>
<comment type="caution">
    <text evidence="2">The sequence shown here is derived from an EMBL/GenBank/DDBJ whole genome shotgun (WGS) entry which is preliminary data.</text>
</comment>
<dbReference type="EMBL" id="JADMLG010000007">
    <property type="protein sequence ID" value="MBH0778441.1"/>
    <property type="molecule type" value="Genomic_DNA"/>
</dbReference>
<name>A0A931IDC6_9NOCA</name>
<keyword evidence="1" id="KW-1133">Transmembrane helix</keyword>
<keyword evidence="3" id="KW-1185">Reference proteome</keyword>
<gene>
    <name evidence="2" type="ORF">IT779_19365</name>
</gene>
<proteinExistence type="predicted"/>
<evidence type="ECO:0000313" key="3">
    <source>
        <dbReference type="Proteomes" id="UP000655751"/>
    </source>
</evidence>
<evidence type="ECO:0000256" key="1">
    <source>
        <dbReference type="SAM" id="Phobius"/>
    </source>
</evidence>
<keyword evidence="1" id="KW-0812">Transmembrane</keyword>
<keyword evidence="1" id="KW-0472">Membrane</keyword>
<reference evidence="2" key="1">
    <citation type="submission" date="2020-11" db="EMBL/GenBank/DDBJ databases">
        <title>Nocardia NEAU-351.nov., a novel actinomycete isolated from the cow dung.</title>
        <authorList>
            <person name="Zhang X."/>
        </authorList>
    </citation>
    <scope>NUCLEOTIDE SEQUENCE</scope>
    <source>
        <strain evidence="2">NEAU-351</strain>
    </source>
</reference>
<dbReference type="Proteomes" id="UP000655751">
    <property type="component" value="Unassembled WGS sequence"/>
</dbReference>
<evidence type="ECO:0000313" key="2">
    <source>
        <dbReference type="EMBL" id="MBH0778441.1"/>
    </source>
</evidence>